<evidence type="ECO:0000313" key="10">
    <source>
        <dbReference type="Proteomes" id="UP000198656"/>
    </source>
</evidence>
<feature type="transmembrane region" description="Helical" evidence="8">
    <location>
        <begin position="41"/>
        <end position="62"/>
    </location>
</feature>
<dbReference type="InterPro" id="IPR051629">
    <property type="entry name" value="Sulfite_efflux_TDT"/>
</dbReference>
<evidence type="ECO:0000256" key="6">
    <source>
        <dbReference type="ARBA" id="ARBA00022989"/>
    </source>
</evidence>
<feature type="transmembrane region" description="Helical" evidence="8">
    <location>
        <begin position="9"/>
        <end position="29"/>
    </location>
</feature>
<dbReference type="STRING" id="1121419.SAMN05443529_13513"/>
<reference evidence="10" key="1">
    <citation type="submission" date="2016-10" db="EMBL/GenBank/DDBJ databases">
        <authorList>
            <person name="Varghese N."/>
            <person name="Submissions S."/>
        </authorList>
    </citation>
    <scope>NUCLEOTIDE SEQUENCE [LARGE SCALE GENOMIC DNA]</scope>
    <source>
        <strain evidence="10">DSM 8344</strain>
    </source>
</reference>
<evidence type="ECO:0000256" key="8">
    <source>
        <dbReference type="SAM" id="Phobius"/>
    </source>
</evidence>
<evidence type="ECO:0000256" key="1">
    <source>
        <dbReference type="ARBA" id="ARBA00004651"/>
    </source>
</evidence>
<feature type="transmembrane region" description="Helical" evidence="8">
    <location>
        <begin position="153"/>
        <end position="175"/>
    </location>
</feature>
<evidence type="ECO:0000256" key="2">
    <source>
        <dbReference type="ARBA" id="ARBA00008566"/>
    </source>
</evidence>
<protein>
    <submittedName>
        <fullName evidence="9">C4-dicarboxylate transporter/malic acid transport protein</fullName>
    </submittedName>
</protein>
<feature type="transmembrane region" description="Helical" evidence="8">
    <location>
        <begin position="289"/>
        <end position="308"/>
    </location>
</feature>
<proteinExistence type="inferred from homology"/>
<dbReference type="RefSeq" id="WP_092335527.1">
    <property type="nucleotide sequence ID" value="NZ_FNCP01000035.1"/>
</dbReference>
<keyword evidence="5 8" id="KW-0812">Transmembrane</keyword>
<gene>
    <name evidence="9" type="ORF">SAMN05443529_13513</name>
</gene>
<keyword evidence="7 8" id="KW-0472">Membrane</keyword>
<dbReference type="OrthoDB" id="958273at2"/>
<dbReference type="GO" id="GO:0005886">
    <property type="term" value="C:plasma membrane"/>
    <property type="evidence" value="ECO:0007669"/>
    <property type="project" value="UniProtKB-SubCell"/>
</dbReference>
<dbReference type="EMBL" id="FNCP01000035">
    <property type="protein sequence ID" value="SDI36525.1"/>
    <property type="molecule type" value="Genomic_DNA"/>
</dbReference>
<dbReference type="InterPro" id="IPR004695">
    <property type="entry name" value="SLAC1/Mae1/Ssu1/TehA"/>
</dbReference>
<keyword evidence="3" id="KW-0813">Transport</keyword>
<comment type="similarity">
    <text evidence="2">Belongs to the tellurite-resistance/dicarboxylate transporter (TDT) family.</text>
</comment>
<feature type="transmembrane region" description="Helical" evidence="8">
    <location>
        <begin position="260"/>
        <end position="282"/>
    </location>
</feature>
<feature type="transmembrane region" description="Helical" evidence="8">
    <location>
        <begin position="109"/>
        <end position="132"/>
    </location>
</feature>
<sequence length="370" mass="40946">MLERHVIKYFAPGWFAVVMGTGGLANVLYQWQSTFPVGKVLGFGAATLAEILYLLVLVLWVIRWISFFEYARRDLHHPVASNFFVTMPVATVIVGTNIYSYWRPFIGESITFVITSSAWTVGLLGVTFFSFYTTFRIIQLEVAPKPEMTNFSWIMAPIANMATLLLGNTVLIQSLNHKPSWSVSILILNSIMFGIGFFLFIFISAVIFVRLIQHSLPPAELTPSFGILLSAVGLATIAIIDMSKSAATLGVINSVGLANLGAIIIWGFGFWVIGITCLICIYHLRRGGIPFGLGWWAFIFPLAAYTIATQKISGLFVSPLTFWVSVVLTILLLLLWGYVLLRTIVGIVKGNLFMGSPIFQEPEKTIIAKS</sequence>
<dbReference type="Gene3D" id="1.50.10.150">
    <property type="entry name" value="Voltage-dependent anion channel"/>
    <property type="match status" value="1"/>
</dbReference>
<dbReference type="AlphaFoldDB" id="A0A1G8JZB8"/>
<evidence type="ECO:0000256" key="5">
    <source>
        <dbReference type="ARBA" id="ARBA00022692"/>
    </source>
</evidence>
<keyword evidence="10" id="KW-1185">Reference proteome</keyword>
<feature type="transmembrane region" description="Helical" evidence="8">
    <location>
        <begin position="221"/>
        <end position="240"/>
    </location>
</feature>
<dbReference type="GO" id="GO:0000319">
    <property type="term" value="F:sulfite transmembrane transporter activity"/>
    <property type="evidence" value="ECO:0007669"/>
    <property type="project" value="TreeGrafter"/>
</dbReference>
<name>A0A1G8JZB8_9FIRM</name>
<evidence type="ECO:0000313" key="9">
    <source>
        <dbReference type="EMBL" id="SDI36525.1"/>
    </source>
</evidence>
<feature type="transmembrane region" description="Helical" evidence="8">
    <location>
        <begin position="181"/>
        <end position="209"/>
    </location>
</feature>
<keyword evidence="4" id="KW-1003">Cell membrane</keyword>
<keyword evidence="6 8" id="KW-1133">Transmembrane helix</keyword>
<evidence type="ECO:0000256" key="3">
    <source>
        <dbReference type="ARBA" id="ARBA00022448"/>
    </source>
</evidence>
<dbReference type="Proteomes" id="UP000198656">
    <property type="component" value="Unassembled WGS sequence"/>
</dbReference>
<organism evidence="9 10">
    <name type="scientific">Desulfosporosinus hippei DSM 8344</name>
    <dbReference type="NCBI Taxonomy" id="1121419"/>
    <lineage>
        <taxon>Bacteria</taxon>
        <taxon>Bacillati</taxon>
        <taxon>Bacillota</taxon>
        <taxon>Clostridia</taxon>
        <taxon>Eubacteriales</taxon>
        <taxon>Desulfitobacteriaceae</taxon>
        <taxon>Desulfosporosinus</taxon>
    </lineage>
</organism>
<dbReference type="Pfam" id="PF03595">
    <property type="entry name" value="SLAC1"/>
    <property type="match status" value="1"/>
</dbReference>
<evidence type="ECO:0000256" key="4">
    <source>
        <dbReference type="ARBA" id="ARBA00022475"/>
    </source>
</evidence>
<dbReference type="PANTHER" id="PTHR31686:SF1">
    <property type="entry name" value="SULFITE EFFLUX PUMP SSU1"/>
    <property type="match status" value="1"/>
</dbReference>
<evidence type="ECO:0000256" key="7">
    <source>
        <dbReference type="ARBA" id="ARBA00023136"/>
    </source>
</evidence>
<dbReference type="PANTHER" id="PTHR31686">
    <property type="match status" value="1"/>
</dbReference>
<feature type="transmembrane region" description="Helical" evidence="8">
    <location>
        <begin position="320"/>
        <end position="341"/>
    </location>
</feature>
<accession>A0A1G8JZB8</accession>
<comment type="subcellular location">
    <subcellularLocation>
        <location evidence="1">Cell membrane</location>
        <topology evidence="1">Multi-pass membrane protein</topology>
    </subcellularLocation>
</comment>
<feature type="transmembrane region" description="Helical" evidence="8">
    <location>
        <begin position="83"/>
        <end position="103"/>
    </location>
</feature>
<dbReference type="InterPro" id="IPR038665">
    <property type="entry name" value="Voltage-dep_anion_channel_sf"/>
</dbReference>